<sequence length="74" mass="8269">MIPETAPPLQISHHINGRVLTLTDTYGRLRTWRIYGGTGLEPKSLQSQSRDTALKAARLLEVLEVSEQNLDLQA</sequence>
<name>A0A4Y2U412_ARAVE</name>
<dbReference type="AlphaFoldDB" id="A0A4Y2U412"/>
<gene>
    <name evidence="1" type="ORF">AVEN_28244_1</name>
</gene>
<organism evidence="1 2">
    <name type="scientific">Araneus ventricosus</name>
    <name type="common">Orbweaver spider</name>
    <name type="synonym">Epeira ventricosa</name>
    <dbReference type="NCBI Taxonomy" id="182803"/>
    <lineage>
        <taxon>Eukaryota</taxon>
        <taxon>Metazoa</taxon>
        <taxon>Ecdysozoa</taxon>
        <taxon>Arthropoda</taxon>
        <taxon>Chelicerata</taxon>
        <taxon>Arachnida</taxon>
        <taxon>Araneae</taxon>
        <taxon>Araneomorphae</taxon>
        <taxon>Entelegynae</taxon>
        <taxon>Araneoidea</taxon>
        <taxon>Araneidae</taxon>
        <taxon>Araneus</taxon>
    </lineage>
</organism>
<evidence type="ECO:0000313" key="2">
    <source>
        <dbReference type="Proteomes" id="UP000499080"/>
    </source>
</evidence>
<protein>
    <submittedName>
        <fullName evidence="1">Uncharacterized protein</fullName>
    </submittedName>
</protein>
<comment type="caution">
    <text evidence="1">The sequence shown here is derived from an EMBL/GenBank/DDBJ whole genome shotgun (WGS) entry which is preliminary data.</text>
</comment>
<accession>A0A4Y2U412</accession>
<evidence type="ECO:0000313" key="1">
    <source>
        <dbReference type="EMBL" id="GBO07342.1"/>
    </source>
</evidence>
<proteinExistence type="predicted"/>
<keyword evidence="2" id="KW-1185">Reference proteome</keyword>
<dbReference type="Proteomes" id="UP000499080">
    <property type="component" value="Unassembled WGS sequence"/>
</dbReference>
<dbReference type="EMBL" id="BGPR01033420">
    <property type="protein sequence ID" value="GBO07342.1"/>
    <property type="molecule type" value="Genomic_DNA"/>
</dbReference>
<reference evidence="1 2" key="1">
    <citation type="journal article" date="2019" name="Sci. Rep.">
        <title>Orb-weaving spider Araneus ventricosus genome elucidates the spidroin gene catalogue.</title>
        <authorList>
            <person name="Kono N."/>
            <person name="Nakamura H."/>
            <person name="Ohtoshi R."/>
            <person name="Moran D.A.P."/>
            <person name="Shinohara A."/>
            <person name="Yoshida Y."/>
            <person name="Fujiwara M."/>
            <person name="Mori M."/>
            <person name="Tomita M."/>
            <person name="Arakawa K."/>
        </authorList>
    </citation>
    <scope>NUCLEOTIDE SEQUENCE [LARGE SCALE GENOMIC DNA]</scope>
</reference>